<evidence type="ECO:0000256" key="1">
    <source>
        <dbReference type="SAM" id="SignalP"/>
    </source>
</evidence>
<sequence length="131" mass="14632">MKHRFLAHPLAVLFMMILLTFSQFVVAAYACADALASLPTTPVMMQMADMSDCVEMKANQQPLVCKAHCQKDSQSEAHKTPDLPAPQLFTLFYLAPLFDSYLPMANQQLTAPPTLLASSPPLRIQYQVFRN</sequence>
<feature type="chain" id="PRO_5016762586" description="Copper resistance protein" evidence="1">
    <location>
        <begin position="28"/>
        <end position="131"/>
    </location>
</feature>
<dbReference type="OrthoDB" id="8592785at2"/>
<dbReference type="Proteomes" id="UP000295794">
    <property type="component" value="Unassembled WGS sequence"/>
</dbReference>
<protein>
    <recommendedName>
        <fullName evidence="6">Copper resistance protein</fullName>
    </recommendedName>
</protein>
<dbReference type="EMBL" id="SMBT01000022">
    <property type="protein sequence ID" value="TCU81407.1"/>
    <property type="molecule type" value="Genomic_DNA"/>
</dbReference>
<evidence type="ECO:0000313" key="2">
    <source>
        <dbReference type="EMBL" id="STQ91950.1"/>
    </source>
</evidence>
<proteinExistence type="predicted"/>
<reference evidence="3 5" key="2">
    <citation type="submission" date="2019-03" db="EMBL/GenBank/DDBJ databases">
        <title>Genomic Encyclopedia of Type Strains, Phase IV (KMG-IV): sequencing the most valuable type-strain genomes for metagenomic binning, comparative biology and taxonomic classification.</title>
        <authorList>
            <person name="Goeker M."/>
        </authorList>
    </citation>
    <scope>NUCLEOTIDE SEQUENCE [LARGE SCALE GENOMIC DNA]</scope>
    <source>
        <strain evidence="3 5">DSM 3764</strain>
    </source>
</reference>
<gene>
    <name evidence="3" type="ORF">EV682_12245</name>
    <name evidence="2" type="ORF">NCTC11159_03033</name>
</gene>
<keyword evidence="5" id="KW-1185">Reference proteome</keyword>
<reference evidence="2 4" key="1">
    <citation type="submission" date="2018-06" db="EMBL/GenBank/DDBJ databases">
        <authorList>
            <consortium name="Pathogen Informatics"/>
            <person name="Doyle S."/>
        </authorList>
    </citation>
    <scope>NUCLEOTIDE SEQUENCE [LARGE SCALE GENOMIC DNA]</scope>
    <source>
        <strain evidence="2 4">NCTC11159</strain>
    </source>
</reference>
<keyword evidence="1" id="KW-0732">Signal</keyword>
<evidence type="ECO:0000313" key="4">
    <source>
        <dbReference type="Proteomes" id="UP000255108"/>
    </source>
</evidence>
<feature type="signal peptide" evidence="1">
    <location>
        <begin position="1"/>
        <end position="27"/>
    </location>
</feature>
<accession>A0A377QB44</accession>
<dbReference type="Proteomes" id="UP000255108">
    <property type="component" value="Unassembled WGS sequence"/>
</dbReference>
<name>A0A377QB44_9NEIS</name>
<evidence type="ECO:0000313" key="5">
    <source>
        <dbReference type="Proteomes" id="UP000295794"/>
    </source>
</evidence>
<evidence type="ECO:0008006" key="6">
    <source>
        <dbReference type="Google" id="ProtNLM"/>
    </source>
</evidence>
<dbReference type="EMBL" id="UGHR01000001">
    <property type="protein sequence ID" value="STQ91950.1"/>
    <property type="molecule type" value="Genomic_DNA"/>
</dbReference>
<dbReference type="AlphaFoldDB" id="A0A377QB44"/>
<evidence type="ECO:0000313" key="3">
    <source>
        <dbReference type="EMBL" id="TCU81407.1"/>
    </source>
</evidence>
<dbReference type="PROSITE" id="PS51257">
    <property type="entry name" value="PROKAR_LIPOPROTEIN"/>
    <property type="match status" value="1"/>
</dbReference>
<dbReference type="RefSeq" id="WP_115228136.1">
    <property type="nucleotide sequence ID" value="NZ_CAWOLO010000022.1"/>
</dbReference>
<organism evidence="2 4">
    <name type="scientific">Iodobacter fluviatilis</name>
    <dbReference type="NCBI Taxonomy" id="537"/>
    <lineage>
        <taxon>Bacteria</taxon>
        <taxon>Pseudomonadati</taxon>
        <taxon>Pseudomonadota</taxon>
        <taxon>Betaproteobacteria</taxon>
        <taxon>Neisseriales</taxon>
        <taxon>Chitinibacteraceae</taxon>
        <taxon>Iodobacter</taxon>
    </lineage>
</organism>